<evidence type="ECO:0000256" key="1">
    <source>
        <dbReference type="SAM" id="MobiDB-lite"/>
    </source>
</evidence>
<reference evidence="4" key="1">
    <citation type="submission" date="2021-04" db="EMBL/GenBank/DDBJ databases">
        <authorList>
            <consortium name="Molecular Ecology Group"/>
        </authorList>
    </citation>
    <scope>NUCLEOTIDE SEQUENCE</scope>
</reference>
<feature type="region of interest" description="Disordered" evidence="1">
    <location>
        <begin position="340"/>
        <end position="363"/>
    </location>
</feature>
<dbReference type="Gene3D" id="3.40.50.11530">
    <property type="match status" value="1"/>
</dbReference>
<dbReference type="AlphaFoldDB" id="A0A8S3YY00"/>
<dbReference type="SMART" id="SM00005">
    <property type="entry name" value="DEATH"/>
    <property type="match status" value="1"/>
</dbReference>
<dbReference type="GO" id="GO:0043123">
    <property type="term" value="P:positive regulation of canonical NF-kappaB signal transduction"/>
    <property type="evidence" value="ECO:0007669"/>
    <property type="project" value="TreeGrafter"/>
</dbReference>
<evidence type="ECO:0000313" key="5">
    <source>
        <dbReference type="Proteomes" id="UP000678393"/>
    </source>
</evidence>
<feature type="domain" description="SEFIR" evidence="3">
    <location>
        <begin position="407"/>
        <end position="564"/>
    </location>
</feature>
<feature type="compositionally biased region" description="Polar residues" evidence="1">
    <location>
        <begin position="347"/>
        <end position="357"/>
    </location>
</feature>
<dbReference type="GO" id="GO:0007165">
    <property type="term" value="P:signal transduction"/>
    <property type="evidence" value="ECO:0007669"/>
    <property type="project" value="InterPro"/>
</dbReference>
<dbReference type="InterPro" id="IPR013568">
    <property type="entry name" value="SEFIR_dom"/>
</dbReference>
<dbReference type="Gene3D" id="1.10.533.10">
    <property type="entry name" value="Death Domain, Fas"/>
    <property type="match status" value="1"/>
</dbReference>
<dbReference type="Pfam" id="PF08357">
    <property type="entry name" value="SEFIR"/>
    <property type="match status" value="1"/>
</dbReference>
<protein>
    <recommendedName>
        <fullName evidence="6">SEFIR domain-containing protein</fullName>
    </recommendedName>
</protein>
<dbReference type="SUPFAM" id="SSF47986">
    <property type="entry name" value="DEATH domain"/>
    <property type="match status" value="1"/>
</dbReference>
<gene>
    <name evidence="4" type="ORF">CUNI_LOCUS5598</name>
</gene>
<evidence type="ECO:0008006" key="6">
    <source>
        <dbReference type="Google" id="ProtNLM"/>
    </source>
</evidence>
<dbReference type="Proteomes" id="UP000678393">
    <property type="component" value="Unassembled WGS sequence"/>
</dbReference>
<dbReference type="InterPro" id="IPR053047">
    <property type="entry name" value="E3_ubiq_ligase_TRAF3IP2"/>
</dbReference>
<accession>A0A8S3YY00</accession>
<proteinExistence type="predicted"/>
<comment type="caution">
    <text evidence="4">The sequence shown here is derived from an EMBL/GenBank/DDBJ whole genome shotgun (WGS) entry which is preliminary data.</text>
</comment>
<organism evidence="4 5">
    <name type="scientific">Candidula unifasciata</name>
    <dbReference type="NCBI Taxonomy" id="100452"/>
    <lineage>
        <taxon>Eukaryota</taxon>
        <taxon>Metazoa</taxon>
        <taxon>Spiralia</taxon>
        <taxon>Lophotrochozoa</taxon>
        <taxon>Mollusca</taxon>
        <taxon>Gastropoda</taxon>
        <taxon>Heterobranchia</taxon>
        <taxon>Euthyneura</taxon>
        <taxon>Panpulmonata</taxon>
        <taxon>Eupulmonata</taxon>
        <taxon>Stylommatophora</taxon>
        <taxon>Helicina</taxon>
        <taxon>Helicoidea</taxon>
        <taxon>Geomitridae</taxon>
        <taxon>Candidula</taxon>
    </lineage>
</organism>
<dbReference type="InterPro" id="IPR000488">
    <property type="entry name" value="Death_dom"/>
</dbReference>
<dbReference type="EMBL" id="CAJHNH020000820">
    <property type="protein sequence ID" value="CAG5120040.1"/>
    <property type="molecule type" value="Genomic_DNA"/>
</dbReference>
<dbReference type="OrthoDB" id="6021171at2759"/>
<keyword evidence="5" id="KW-1185">Reference proteome</keyword>
<name>A0A8S3YY00_9EUPU</name>
<evidence type="ECO:0000313" key="4">
    <source>
        <dbReference type="EMBL" id="CAG5120040.1"/>
    </source>
</evidence>
<feature type="compositionally biased region" description="Basic and acidic residues" evidence="1">
    <location>
        <begin position="273"/>
        <end position="282"/>
    </location>
</feature>
<evidence type="ECO:0000259" key="3">
    <source>
        <dbReference type="PROSITE" id="PS51534"/>
    </source>
</evidence>
<feature type="region of interest" description="Disordered" evidence="1">
    <location>
        <begin position="273"/>
        <end position="298"/>
    </location>
</feature>
<dbReference type="PROSITE" id="PS51534">
    <property type="entry name" value="SEFIR"/>
    <property type="match status" value="1"/>
</dbReference>
<evidence type="ECO:0000259" key="2">
    <source>
        <dbReference type="PROSITE" id="PS50017"/>
    </source>
</evidence>
<sequence length="587" mass="66628">MGTSKESQRSSDEDDGEVIIPWRFVPYSVRRELITKLNPDVTMSGNDWRMLASELGYTTGEISFIESEKDNNTTVLFRHYDTKPGASLNDVYRSLEKMQRHDCLEVIRNALSEIQQAYNKSNESQNLHVAETSEMLASRPHYQWPGSPYACPCHILPLPNNISTVDNSNLFSSDSSNSDSFNNRQKVARQYSDECNITQASSGDKRFRNISSSRDTLGSIESIDQHGLTSQRTPAQVAGGIRPQNSHNKCPKFVHPSDASALGDYRERFYEPDSEVKVRNESGEPVTMGSGDVSNQGSYSEAKTSLAHLAKLATVPDKFKPTNEYTTVVAKQKIDIDKHKDGKGSLDCSSHSNGSSIDRSHPSTFPMRVKVKHERGMEDIKNLTISKKSASMPQNMKPVEYRKAFRHIKVFVTYSYDNESHGKQVLSLCKFLQSNGFACCVDVCERKTSAKSLEQLEWCRKKVLEADFVLVCISPRYLEDISPSSSTLPQNNQRKLHTREIYELMNSEYLNNQHGYDGESNSCVTSPPRFVPLLFPKMTHSHVPAWMMNGPAYMWPNQYKDLAWMLTKPQERIRGRKEALEEHFEER</sequence>
<dbReference type="PANTHER" id="PTHR34257:SF2">
    <property type="entry name" value="E3 UBIQUITIN LIGASE TRAF3IP2"/>
    <property type="match status" value="1"/>
</dbReference>
<dbReference type="GO" id="GO:0006959">
    <property type="term" value="P:humoral immune response"/>
    <property type="evidence" value="ECO:0007669"/>
    <property type="project" value="TreeGrafter"/>
</dbReference>
<dbReference type="Pfam" id="PF00531">
    <property type="entry name" value="Death"/>
    <property type="match status" value="1"/>
</dbReference>
<dbReference type="PANTHER" id="PTHR34257">
    <property type="entry name" value="ADAPTER PROTEIN CIKS"/>
    <property type="match status" value="1"/>
</dbReference>
<dbReference type="InterPro" id="IPR011029">
    <property type="entry name" value="DEATH-like_dom_sf"/>
</dbReference>
<dbReference type="PROSITE" id="PS50017">
    <property type="entry name" value="DEATH_DOMAIN"/>
    <property type="match status" value="1"/>
</dbReference>
<feature type="domain" description="Death" evidence="2">
    <location>
        <begin position="45"/>
        <end position="111"/>
    </location>
</feature>